<reference evidence="2 3" key="1">
    <citation type="journal article" date="2008" name="Infect. Immun.">
        <title>Genome of Mycoplasma arthritidis.</title>
        <authorList>
            <person name="Dybvig K."/>
            <person name="Zuhua C."/>
            <person name="Lao P."/>
            <person name="Jordan D.S."/>
            <person name="French C.T."/>
            <person name="Tu A.H."/>
            <person name="Loraine A.E."/>
        </authorList>
    </citation>
    <scope>NUCLEOTIDE SEQUENCE [LARGE SCALE GENOMIC DNA]</scope>
    <source>
        <strain evidence="2 3">158L3-1</strain>
    </source>
</reference>
<dbReference type="Proteomes" id="UP000008812">
    <property type="component" value="Chromosome"/>
</dbReference>
<organism evidence="2 3">
    <name type="scientific">Metamycoplasma arthritidis (strain 158L3-1)</name>
    <name type="common">Mycoplasma arthritidis</name>
    <dbReference type="NCBI Taxonomy" id="243272"/>
    <lineage>
        <taxon>Bacteria</taxon>
        <taxon>Bacillati</taxon>
        <taxon>Mycoplasmatota</taxon>
        <taxon>Mycoplasmoidales</taxon>
        <taxon>Metamycoplasmataceae</taxon>
        <taxon>Metamycoplasma</taxon>
    </lineage>
</organism>
<accession>B3PM78</accession>
<dbReference type="EMBL" id="CP001047">
    <property type="protein sequence ID" value="ACF07130.1"/>
    <property type="molecule type" value="Genomic_DNA"/>
</dbReference>
<dbReference type="HOGENOM" id="CLU_528757_0_0_14"/>
<evidence type="ECO:0000256" key="1">
    <source>
        <dbReference type="SAM" id="Phobius"/>
    </source>
</evidence>
<dbReference type="KEGG" id="mat:MARTH_orf214"/>
<gene>
    <name evidence="2" type="ordered locus">MARTH_orf214</name>
</gene>
<feature type="transmembrane region" description="Helical" evidence="1">
    <location>
        <begin position="456"/>
        <end position="474"/>
    </location>
</feature>
<dbReference type="RefSeq" id="WP_012498087.1">
    <property type="nucleotide sequence ID" value="NC_011025.1"/>
</dbReference>
<dbReference type="AlphaFoldDB" id="B3PM78"/>
<feature type="transmembrane region" description="Helical" evidence="1">
    <location>
        <begin position="486"/>
        <end position="507"/>
    </location>
</feature>
<keyword evidence="1" id="KW-0812">Transmembrane</keyword>
<name>B3PM78_META1</name>
<keyword evidence="2" id="KW-0449">Lipoprotein</keyword>
<evidence type="ECO:0000313" key="2">
    <source>
        <dbReference type="EMBL" id="ACF07130.1"/>
    </source>
</evidence>
<evidence type="ECO:0000313" key="3">
    <source>
        <dbReference type="Proteomes" id="UP000008812"/>
    </source>
</evidence>
<keyword evidence="3" id="KW-1185">Reference proteome</keyword>
<proteinExistence type="predicted"/>
<protein>
    <submittedName>
        <fullName evidence="2">Hypothetical lipoprotein</fullName>
    </submittedName>
</protein>
<keyword evidence="1" id="KW-1133">Transmembrane helix</keyword>
<keyword evidence="1" id="KW-0472">Membrane</keyword>
<sequence length="515" mass="60739">MKNLSDNFLNFKKDFFEVTKDIDQVSIFLLASCNTGKIFHHPLNLNTKESTKNIAKLHHTLKEFQAGDSMEVKMFSRLTLPDENFWFEDEIYRIYIKESEKSSQKGDVLKSNLFFISIFNNGSIIFSIENNLLRLFNDDEYLRHLYEDYFILEVPGRKKNIFHRNEEHWDNLNVFSKFDTATKINFFKQDLLEKLKLENSQDNGYGYELIKVKKLIQSFLDHWNDKRKMFKKKISEQIMLNYYSLFTINSEAINDKLCLSLSKSNKIFKEDIHTFLAQLNDSKKYENVTNILKWEEYSKVDKNKNSASNNKIVDENKRFIFYYDLMNATLCSEHTNVELFTNADDLFKVTLSYFYYIHAMATFIDIFSNENNNRLITKGFYVIKNTRNALNYYSSTIKNYLENAANLNRELIKDIKQYIYRNSQIENKIANATVVANTIYSYLETKNEKAKAINNGILRFIILIFASLTAYNIIFHFIKDSVHVRLYNYIIIPILCLIIIIGALSAYRSSRSSKG</sequence>